<keyword evidence="3" id="KW-0804">Transcription</keyword>
<sequence>MVSSKLPVYLQIHDAIKNKIANGYWNVGDRLPSERELSEVFGVSRMTLRQAIQTLADEGILERKVGSGTYVARKKVKETMIGTTSFSKIVSAQGSVPSSKTMSYFVTKPSSSEMERLNIGKDEEIIKMERIRYADDIPICFEVASIPYHIIQDFDKHEITQSLYTVLDKNSNKRIGKSSQTISALIASEKIAEYLDIKKGDAVLRLRQVSYFTDGEPFEYVRSQYVGERFEFYLEK</sequence>
<dbReference type="PRINTS" id="PR00035">
    <property type="entry name" value="HTHGNTR"/>
</dbReference>
<evidence type="ECO:0000259" key="4">
    <source>
        <dbReference type="PROSITE" id="PS50949"/>
    </source>
</evidence>
<gene>
    <name evidence="5" type="ORF">ESZ54_01910</name>
</gene>
<evidence type="ECO:0000313" key="5">
    <source>
        <dbReference type="EMBL" id="THB61986.1"/>
    </source>
</evidence>
<dbReference type="PANTHER" id="PTHR44846">
    <property type="entry name" value="MANNOSYL-D-GLYCERATE TRANSPORT/METABOLISM SYSTEM REPRESSOR MNGR-RELATED"/>
    <property type="match status" value="1"/>
</dbReference>
<dbReference type="AlphaFoldDB" id="A0A4S3B880"/>
<proteinExistence type="predicted"/>
<evidence type="ECO:0000256" key="3">
    <source>
        <dbReference type="ARBA" id="ARBA00023163"/>
    </source>
</evidence>
<dbReference type="Gene3D" id="3.40.1410.10">
    <property type="entry name" value="Chorismate lyase-like"/>
    <property type="match status" value="1"/>
</dbReference>
<dbReference type="GO" id="GO:0003700">
    <property type="term" value="F:DNA-binding transcription factor activity"/>
    <property type="evidence" value="ECO:0007669"/>
    <property type="project" value="InterPro"/>
</dbReference>
<dbReference type="RefSeq" id="WP_136135985.1">
    <property type="nucleotide sequence ID" value="NZ_SDGV01000004.1"/>
</dbReference>
<dbReference type="OrthoDB" id="9815017at2"/>
<dbReference type="InterPro" id="IPR036388">
    <property type="entry name" value="WH-like_DNA-bd_sf"/>
</dbReference>
<dbReference type="InterPro" id="IPR011663">
    <property type="entry name" value="UTRA"/>
</dbReference>
<dbReference type="Pfam" id="PF00392">
    <property type="entry name" value="GntR"/>
    <property type="match status" value="1"/>
</dbReference>
<dbReference type="GO" id="GO:0045892">
    <property type="term" value="P:negative regulation of DNA-templated transcription"/>
    <property type="evidence" value="ECO:0007669"/>
    <property type="project" value="TreeGrafter"/>
</dbReference>
<dbReference type="PROSITE" id="PS50949">
    <property type="entry name" value="HTH_GNTR"/>
    <property type="match status" value="1"/>
</dbReference>
<name>A0A4S3B880_9ENTE</name>
<dbReference type="CDD" id="cd07377">
    <property type="entry name" value="WHTH_GntR"/>
    <property type="match status" value="1"/>
</dbReference>
<reference evidence="5 6" key="1">
    <citation type="submission" date="2019-01" db="EMBL/GenBank/DDBJ databases">
        <title>Vagococcus silagei sp. nov. isolated from brewer's grain.</title>
        <authorList>
            <person name="Guu J.-R."/>
        </authorList>
    </citation>
    <scope>NUCLEOTIDE SEQUENCE [LARGE SCALE GENOMIC DNA]</scope>
    <source>
        <strain evidence="5 6">2B-2</strain>
    </source>
</reference>
<dbReference type="SMART" id="SM00866">
    <property type="entry name" value="UTRA"/>
    <property type="match status" value="1"/>
</dbReference>
<keyword evidence="1" id="KW-0805">Transcription regulation</keyword>
<evidence type="ECO:0000256" key="1">
    <source>
        <dbReference type="ARBA" id="ARBA00023015"/>
    </source>
</evidence>
<comment type="caution">
    <text evidence="5">The sequence shown here is derived from an EMBL/GenBank/DDBJ whole genome shotgun (WGS) entry which is preliminary data.</text>
</comment>
<dbReference type="InterPro" id="IPR000524">
    <property type="entry name" value="Tscrpt_reg_HTH_GntR"/>
</dbReference>
<dbReference type="SUPFAM" id="SSF64288">
    <property type="entry name" value="Chorismate lyase-like"/>
    <property type="match status" value="1"/>
</dbReference>
<dbReference type="Proteomes" id="UP000310506">
    <property type="component" value="Unassembled WGS sequence"/>
</dbReference>
<accession>A0A4S3B880</accession>
<evidence type="ECO:0000313" key="6">
    <source>
        <dbReference type="Proteomes" id="UP000310506"/>
    </source>
</evidence>
<evidence type="ECO:0000256" key="2">
    <source>
        <dbReference type="ARBA" id="ARBA00023125"/>
    </source>
</evidence>
<protein>
    <submittedName>
        <fullName evidence="5">GntR family transcriptional regulator</fullName>
    </submittedName>
</protein>
<feature type="domain" description="HTH gntR-type" evidence="4">
    <location>
        <begin position="6"/>
        <end position="74"/>
    </location>
</feature>
<dbReference type="PANTHER" id="PTHR44846:SF1">
    <property type="entry name" value="MANNOSYL-D-GLYCERATE TRANSPORT_METABOLISM SYSTEM REPRESSOR MNGR-RELATED"/>
    <property type="match status" value="1"/>
</dbReference>
<dbReference type="EMBL" id="SDGV01000004">
    <property type="protein sequence ID" value="THB61986.1"/>
    <property type="molecule type" value="Genomic_DNA"/>
</dbReference>
<dbReference type="FunFam" id="1.10.10.10:FF:000079">
    <property type="entry name" value="GntR family transcriptional regulator"/>
    <property type="match status" value="1"/>
</dbReference>
<dbReference type="SMART" id="SM00345">
    <property type="entry name" value="HTH_GNTR"/>
    <property type="match status" value="1"/>
</dbReference>
<dbReference type="InterPro" id="IPR028978">
    <property type="entry name" value="Chorismate_lyase_/UTRA_dom_sf"/>
</dbReference>
<dbReference type="SUPFAM" id="SSF46785">
    <property type="entry name" value="Winged helix' DNA-binding domain"/>
    <property type="match status" value="1"/>
</dbReference>
<dbReference type="Pfam" id="PF07702">
    <property type="entry name" value="UTRA"/>
    <property type="match status" value="1"/>
</dbReference>
<dbReference type="InterPro" id="IPR050679">
    <property type="entry name" value="Bact_HTH_transcr_reg"/>
</dbReference>
<keyword evidence="2" id="KW-0238">DNA-binding</keyword>
<dbReference type="GO" id="GO:0003677">
    <property type="term" value="F:DNA binding"/>
    <property type="evidence" value="ECO:0007669"/>
    <property type="project" value="UniProtKB-KW"/>
</dbReference>
<organism evidence="5 6">
    <name type="scientific">Vagococcus silagei</name>
    <dbReference type="NCBI Taxonomy" id="2508885"/>
    <lineage>
        <taxon>Bacteria</taxon>
        <taxon>Bacillati</taxon>
        <taxon>Bacillota</taxon>
        <taxon>Bacilli</taxon>
        <taxon>Lactobacillales</taxon>
        <taxon>Enterococcaceae</taxon>
        <taxon>Vagococcus</taxon>
    </lineage>
</organism>
<keyword evidence="6" id="KW-1185">Reference proteome</keyword>
<dbReference type="Gene3D" id="1.10.10.10">
    <property type="entry name" value="Winged helix-like DNA-binding domain superfamily/Winged helix DNA-binding domain"/>
    <property type="match status" value="1"/>
</dbReference>
<dbReference type="InterPro" id="IPR036390">
    <property type="entry name" value="WH_DNA-bd_sf"/>
</dbReference>